<feature type="region of interest" description="Disordered" evidence="1">
    <location>
        <begin position="349"/>
        <end position="369"/>
    </location>
</feature>
<feature type="chain" id="PRO_5010544073" description="Lipoprotein" evidence="2">
    <location>
        <begin position="25"/>
        <end position="369"/>
    </location>
</feature>
<evidence type="ECO:0000256" key="2">
    <source>
        <dbReference type="SAM" id="SignalP"/>
    </source>
</evidence>
<keyword evidence="2" id="KW-0732">Signal</keyword>
<feature type="signal peptide" evidence="2">
    <location>
        <begin position="1"/>
        <end position="24"/>
    </location>
</feature>
<name>A0A1T3NI63_9ACTN</name>
<feature type="region of interest" description="Disordered" evidence="1">
    <location>
        <begin position="239"/>
        <end position="300"/>
    </location>
</feature>
<comment type="caution">
    <text evidence="3">The sequence shown here is derived from an EMBL/GenBank/DDBJ whole genome shotgun (WGS) entry which is preliminary data.</text>
</comment>
<protein>
    <recommendedName>
        <fullName evidence="5">Lipoprotein</fullName>
    </recommendedName>
</protein>
<reference evidence="3 4" key="1">
    <citation type="submission" date="2017-03" db="EMBL/GenBank/DDBJ databases">
        <title>Draft genome sequence of Streptomyces scabrisporus NF3, endophyte isolated from Amphipterygium adstringens.</title>
        <authorList>
            <person name="Vazquez M."/>
            <person name="Ceapa C.D."/>
            <person name="Rodriguez Luna D."/>
            <person name="Sanchez Esquivel S."/>
        </authorList>
    </citation>
    <scope>NUCLEOTIDE SEQUENCE [LARGE SCALE GENOMIC DNA]</scope>
    <source>
        <strain evidence="3 4">NF3</strain>
    </source>
</reference>
<dbReference type="AlphaFoldDB" id="A0A1T3NI63"/>
<evidence type="ECO:0000313" key="3">
    <source>
        <dbReference type="EMBL" id="OPC76482.1"/>
    </source>
</evidence>
<feature type="compositionally biased region" description="Low complexity" evidence="1">
    <location>
        <begin position="19"/>
        <end position="51"/>
    </location>
</feature>
<evidence type="ECO:0000256" key="1">
    <source>
        <dbReference type="SAM" id="MobiDB-lite"/>
    </source>
</evidence>
<feature type="region of interest" description="Disordered" evidence="1">
    <location>
        <begin position="19"/>
        <end position="82"/>
    </location>
</feature>
<dbReference type="STRING" id="159449.B4N89_46470"/>
<dbReference type="EMBL" id="MWQN01000006">
    <property type="protein sequence ID" value="OPC76482.1"/>
    <property type="molecule type" value="Genomic_DNA"/>
</dbReference>
<gene>
    <name evidence="3" type="ORF">B4N89_46470</name>
</gene>
<feature type="compositionally biased region" description="Low complexity" evidence="1">
    <location>
        <begin position="257"/>
        <end position="288"/>
    </location>
</feature>
<proteinExistence type="predicted"/>
<sequence>MVATVCGLVGLTLTCGVLTPGAQATPGTSTTSTASTAPTSAEPRATTPLARAKAEQDAAAKARATKQPVPVPESTTETDTVTALPDGTMSLKRTIEPVRTKKTGTWVDLDATLNASADGRVRPVSTTDDLVLGGGGDNTLASITSNGRTLALTWPTALPKPILDGAGALYPNVLPDVDLQVTAAKQGGFAHSLIVKTPEAARHPKLAALKLGVTTTGVALAKNGNGSLVAKSTDGAPVFVAPSPQMWDSRTTPPSPESTEQTATRSATTQTAPQGGAAPAGVPQGEPASDAHHPGVHARTADLATTVDAKSLTLEADTGMLTAPDTVFPVYIDPTWGRWAETWGWAQSAYPTKPGRENTKYQPGVGYQR</sequence>
<organism evidence="3 4">
    <name type="scientific">Embleya scabrispora</name>
    <dbReference type="NCBI Taxonomy" id="159449"/>
    <lineage>
        <taxon>Bacteria</taxon>
        <taxon>Bacillati</taxon>
        <taxon>Actinomycetota</taxon>
        <taxon>Actinomycetes</taxon>
        <taxon>Kitasatosporales</taxon>
        <taxon>Streptomycetaceae</taxon>
        <taxon>Embleya</taxon>
    </lineage>
</organism>
<keyword evidence="4" id="KW-1185">Reference proteome</keyword>
<dbReference type="Proteomes" id="UP000190037">
    <property type="component" value="Unassembled WGS sequence"/>
</dbReference>
<evidence type="ECO:0008006" key="5">
    <source>
        <dbReference type="Google" id="ProtNLM"/>
    </source>
</evidence>
<accession>A0A1T3NI63</accession>
<evidence type="ECO:0000313" key="4">
    <source>
        <dbReference type="Proteomes" id="UP000190037"/>
    </source>
</evidence>